<name>A0A9X2BVF9_9PROT</name>
<accession>A0A9X2BVF9</accession>
<dbReference type="AlphaFoldDB" id="A0A9X2BVF9"/>
<sequence>MATQLIRLTLVNGDPEGLRYSLIAGRTTVLFACPWTQLKLLLNREEAKRPAVYFMVGAPLGPERNGYEQAIYIGECDSLIDRFAAKHHRADAAEWNQIFLATTTEGTFNKAHARLAEHKIREKAQIANRAKVLTLASGLVKMDEGDLAFTDEFVGNVTILAQTLGLGLFRTPVSESRIALSDMDKNFKDQNLHLEIADELDIFKFEYTNAEIPAQMILDGPEFVIKKGSYARSQDGDGMPPGILERRKSARVNGILLPSDKVGLEQFNADYPTTSPSAAGSMVYGSSCAGPRAWRHIKSGLLYKDWLLAQSTK</sequence>
<reference evidence="1" key="1">
    <citation type="submission" date="2022-04" db="EMBL/GenBank/DDBJ databases">
        <title>Roseomonas acroporae sp. nov., isolated from coral Acropora digitifera.</title>
        <authorList>
            <person name="Sun H."/>
        </authorList>
    </citation>
    <scope>NUCLEOTIDE SEQUENCE</scope>
    <source>
        <strain evidence="1">NAR14</strain>
    </source>
</reference>
<dbReference type="Proteomes" id="UP001139516">
    <property type="component" value="Unassembled WGS sequence"/>
</dbReference>
<keyword evidence="2" id="KW-1185">Reference proteome</keyword>
<evidence type="ECO:0000313" key="1">
    <source>
        <dbReference type="EMBL" id="MCK8786643.1"/>
    </source>
</evidence>
<comment type="caution">
    <text evidence="1">The sequence shown here is derived from an EMBL/GenBank/DDBJ whole genome shotgun (WGS) entry which is preliminary data.</text>
</comment>
<protein>
    <recommendedName>
        <fullName evidence="3">DUF4357 domain-containing protein</fullName>
    </recommendedName>
</protein>
<gene>
    <name evidence="1" type="ORF">M0638_19900</name>
</gene>
<organism evidence="1 2">
    <name type="scientific">Roseomonas acroporae</name>
    <dbReference type="NCBI Taxonomy" id="2937791"/>
    <lineage>
        <taxon>Bacteria</taxon>
        <taxon>Pseudomonadati</taxon>
        <taxon>Pseudomonadota</taxon>
        <taxon>Alphaproteobacteria</taxon>
        <taxon>Acetobacterales</taxon>
        <taxon>Roseomonadaceae</taxon>
        <taxon>Roseomonas</taxon>
    </lineage>
</organism>
<evidence type="ECO:0008006" key="3">
    <source>
        <dbReference type="Google" id="ProtNLM"/>
    </source>
</evidence>
<evidence type="ECO:0000313" key="2">
    <source>
        <dbReference type="Proteomes" id="UP001139516"/>
    </source>
</evidence>
<dbReference type="RefSeq" id="WP_248668757.1">
    <property type="nucleotide sequence ID" value="NZ_JALPRX010000091.1"/>
</dbReference>
<proteinExistence type="predicted"/>
<dbReference type="EMBL" id="JALPRX010000091">
    <property type="protein sequence ID" value="MCK8786643.1"/>
    <property type="molecule type" value="Genomic_DNA"/>
</dbReference>